<reference evidence="11 12" key="1">
    <citation type="submission" date="2017-09" db="EMBL/GenBank/DDBJ databases">
        <title>Bacterial strain isolated from the female urinary microbiota.</title>
        <authorList>
            <person name="Thomas-White K."/>
            <person name="Kumar N."/>
            <person name="Forster S."/>
            <person name="Putonti C."/>
            <person name="Lawley T."/>
            <person name="Wolfe A.J."/>
        </authorList>
    </citation>
    <scope>NUCLEOTIDE SEQUENCE [LARGE SCALE GENOMIC DNA]</scope>
    <source>
        <strain evidence="11 12">UMB0680</strain>
    </source>
</reference>
<evidence type="ECO:0000256" key="5">
    <source>
        <dbReference type="ARBA" id="ARBA00023065"/>
    </source>
</evidence>
<dbReference type="PANTHER" id="PTHR11537">
    <property type="entry name" value="VOLTAGE-GATED POTASSIUM CHANNEL"/>
    <property type="match status" value="1"/>
</dbReference>
<evidence type="ECO:0000259" key="10">
    <source>
        <dbReference type="Pfam" id="PF07885"/>
    </source>
</evidence>
<name>A0A2N6PE92_9MICO</name>
<dbReference type="GO" id="GO:0001508">
    <property type="term" value="P:action potential"/>
    <property type="evidence" value="ECO:0007669"/>
    <property type="project" value="TreeGrafter"/>
</dbReference>
<evidence type="ECO:0000256" key="9">
    <source>
        <dbReference type="SAM" id="Phobius"/>
    </source>
</evidence>
<keyword evidence="2" id="KW-0813">Transport</keyword>
<feature type="transmembrane region" description="Helical" evidence="9">
    <location>
        <begin position="160"/>
        <end position="179"/>
    </location>
</feature>
<feature type="transmembrane region" description="Helical" evidence="9">
    <location>
        <begin position="94"/>
        <end position="117"/>
    </location>
</feature>
<feature type="transmembrane region" description="Helical" evidence="9">
    <location>
        <begin position="191"/>
        <end position="216"/>
    </location>
</feature>
<keyword evidence="12" id="KW-1185">Reference proteome</keyword>
<dbReference type="SUPFAM" id="SSF81324">
    <property type="entry name" value="Voltage-gated potassium channels"/>
    <property type="match status" value="1"/>
</dbReference>
<feature type="region of interest" description="Disordered" evidence="8">
    <location>
        <begin position="232"/>
        <end position="252"/>
    </location>
</feature>
<feature type="transmembrane region" description="Helical" evidence="9">
    <location>
        <begin position="62"/>
        <end position="82"/>
    </location>
</feature>
<dbReference type="RefSeq" id="WP_102163126.1">
    <property type="nucleotide sequence ID" value="NZ_JAHHXW010000012.1"/>
</dbReference>
<evidence type="ECO:0000256" key="2">
    <source>
        <dbReference type="ARBA" id="ARBA00022448"/>
    </source>
</evidence>
<evidence type="ECO:0000256" key="6">
    <source>
        <dbReference type="ARBA" id="ARBA00023136"/>
    </source>
</evidence>
<evidence type="ECO:0000313" key="12">
    <source>
        <dbReference type="Proteomes" id="UP000235703"/>
    </source>
</evidence>
<dbReference type="GO" id="GO:0008076">
    <property type="term" value="C:voltage-gated potassium channel complex"/>
    <property type="evidence" value="ECO:0007669"/>
    <property type="project" value="InterPro"/>
</dbReference>
<feature type="domain" description="Potassium channel" evidence="10">
    <location>
        <begin position="139"/>
        <end position="216"/>
    </location>
</feature>
<dbReference type="Gene3D" id="1.20.5.110">
    <property type="match status" value="1"/>
</dbReference>
<protein>
    <recommendedName>
        <fullName evidence="10">Potassium channel domain-containing protein</fullName>
    </recommendedName>
</protein>
<feature type="transmembrane region" description="Helical" evidence="9">
    <location>
        <begin position="29"/>
        <end position="50"/>
    </location>
</feature>
<gene>
    <name evidence="11" type="ORF">CJ198_13440</name>
</gene>
<evidence type="ECO:0000256" key="1">
    <source>
        <dbReference type="ARBA" id="ARBA00004141"/>
    </source>
</evidence>
<dbReference type="InterPro" id="IPR028325">
    <property type="entry name" value="VG_K_chnl"/>
</dbReference>
<dbReference type="Gene3D" id="1.10.287.70">
    <property type="match status" value="1"/>
</dbReference>
<comment type="subcellular location">
    <subcellularLocation>
        <location evidence="1">Membrane</location>
        <topology evidence="1">Multi-pass membrane protein</topology>
    </subcellularLocation>
</comment>
<evidence type="ECO:0000256" key="8">
    <source>
        <dbReference type="SAM" id="MobiDB-lite"/>
    </source>
</evidence>
<evidence type="ECO:0000256" key="3">
    <source>
        <dbReference type="ARBA" id="ARBA00022692"/>
    </source>
</evidence>
<evidence type="ECO:0000256" key="7">
    <source>
        <dbReference type="ARBA" id="ARBA00023303"/>
    </source>
</evidence>
<keyword evidence="3 9" id="KW-0812">Transmembrane</keyword>
<dbReference type="InterPro" id="IPR013099">
    <property type="entry name" value="K_chnl_dom"/>
</dbReference>
<proteinExistence type="predicted"/>
<dbReference type="GO" id="GO:0005249">
    <property type="term" value="F:voltage-gated potassium channel activity"/>
    <property type="evidence" value="ECO:0007669"/>
    <property type="project" value="InterPro"/>
</dbReference>
<dbReference type="EMBL" id="PNFZ01000011">
    <property type="protein sequence ID" value="PMB96986.1"/>
    <property type="molecule type" value="Genomic_DNA"/>
</dbReference>
<feature type="transmembrane region" description="Helical" evidence="9">
    <location>
        <begin position="129"/>
        <end position="148"/>
    </location>
</feature>
<comment type="caution">
    <text evidence="11">The sequence shown here is derived from an EMBL/GenBank/DDBJ whole genome shotgun (WGS) entry which is preliminary data.</text>
</comment>
<keyword evidence="4 9" id="KW-1133">Transmembrane helix</keyword>
<dbReference type="Pfam" id="PF07885">
    <property type="entry name" value="Ion_trans_2"/>
    <property type="match status" value="1"/>
</dbReference>
<keyword evidence="5" id="KW-0406">Ion transport</keyword>
<dbReference type="Proteomes" id="UP000235703">
    <property type="component" value="Unassembled WGS sequence"/>
</dbReference>
<dbReference type="PANTHER" id="PTHR11537:SF254">
    <property type="entry name" value="POTASSIUM VOLTAGE-GATED CHANNEL PROTEIN SHAB"/>
    <property type="match status" value="1"/>
</dbReference>
<evidence type="ECO:0000256" key="4">
    <source>
        <dbReference type="ARBA" id="ARBA00022989"/>
    </source>
</evidence>
<keyword evidence="6 9" id="KW-0472">Membrane</keyword>
<sequence>MSEARQTTQTQDTAVPQSRYQRWQQLTEWPMAIAALIFLAAYAYVVIGNLRPSEIMWPERVMLAMWVVFAIDYIVSFILVRRRFLWFWTHLHELALVIFPFLRPLYLLRLITLIGFIHRTAGARLRGKVTLFICTASVVLVFVAALAVLDAEQNYPGANITSFGDALWWAVVTITTVGYGDHFPITALGRFIAVGLMICGIALIGSVTATLASWIVDVVSEDEEAEARHLSEQTAELHERHHGAHAGDLADEPAGVLRPRRERLDL</sequence>
<organism evidence="11 12">
    <name type="scientific">Brevibacterium luteolum</name>
    <dbReference type="NCBI Taxonomy" id="199591"/>
    <lineage>
        <taxon>Bacteria</taxon>
        <taxon>Bacillati</taxon>
        <taxon>Actinomycetota</taxon>
        <taxon>Actinomycetes</taxon>
        <taxon>Micrococcales</taxon>
        <taxon>Brevibacteriaceae</taxon>
        <taxon>Brevibacterium</taxon>
    </lineage>
</organism>
<dbReference type="AlphaFoldDB" id="A0A2N6PE92"/>
<accession>A0A2N6PE92</accession>
<evidence type="ECO:0000313" key="11">
    <source>
        <dbReference type="EMBL" id="PMB96986.1"/>
    </source>
</evidence>
<dbReference type="OrthoDB" id="9799090at2"/>
<keyword evidence="7" id="KW-0407">Ion channel</keyword>